<protein>
    <submittedName>
        <fullName evidence="7">Beta-glucosidase 42 (AtBGLU42)</fullName>
    </submittedName>
</protein>
<dbReference type="AlphaFoldDB" id="A0A9P1DNB4"/>
<dbReference type="SUPFAM" id="SSF51445">
    <property type="entry name" value="(Trans)glycosidases"/>
    <property type="match status" value="1"/>
</dbReference>
<dbReference type="PANTHER" id="PTHR10353">
    <property type="entry name" value="GLYCOSYL HYDROLASE"/>
    <property type="match status" value="1"/>
</dbReference>
<dbReference type="PANTHER" id="PTHR10353:SF36">
    <property type="entry name" value="LP05116P"/>
    <property type="match status" value="1"/>
</dbReference>
<evidence type="ECO:0000313" key="7">
    <source>
        <dbReference type="EMBL" id="CAL4799376.1"/>
    </source>
</evidence>
<keyword evidence="8" id="KW-1185">Reference proteome</keyword>
<accession>A0A9P1DNB4</accession>
<dbReference type="InterPro" id="IPR001360">
    <property type="entry name" value="Glyco_hydro_1"/>
</dbReference>
<dbReference type="EMBL" id="CAMXCT020005334">
    <property type="protein sequence ID" value="CAL1165439.1"/>
    <property type="molecule type" value="Genomic_DNA"/>
</dbReference>
<dbReference type="PRINTS" id="PR00131">
    <property type="entry name" value="GLHYDRLASE1"/>
</dbReference>
<organism evidence="5">
    <name type="scientific">Cladocopium goreaui</name>
    <dbReference type="NCBI Taxonomy" id="2562237"/>
    <lineage>
        <taxon>Eukaryota</taxon>
        <taxon>Sar</taxon>
        <taxon>Alveolata</taxon>
        <taxon>Dinophyceae</taxon>
        <taxon>Suessiales</taxon>
        <taxon>Symbiodiniaceae</taxon>
        <taxon>Cladocopium</taxon>
    </lineage>
</organism>
<reference evidence="5" key="1">
    <citation type="submission" date="2022-10" db="EMBL/GenBank/DDBJ databases">
        <authorList>
            <person name="Chen Y."/>
            <person name="Dougan E. K."/>
            <person name="Chan C."/>
            <person name="Rhodes N."/>
            <person name="Thang M."/>
        </authorList>
    </citation>
    <scope>NUCLEOTIDE SEQUENCE</scope>
</reference>
<dbReference type="EMBL" id="CAMXCT030005334">
    <property type="protein sequence ID" value="CAL4799376.1"/>
    <property type="molecule type" value="Genomic_DNA"/>
</dbReference>
<evidence type="ECO:0000256" key="3">
    <source>
        <dbReference type="ARBA" id="ARBA00023295"/>
    </source>
</evidence>
<comment type="similarity">
    <text evidence="1">Belongs to the glycosyl hydrolase 1 family.</text>
</comment>
<feature type="compositionally biased region" description="Low complexity" evidence="4">
    <location>
        <begin position="439"/>
        <end position="452"/>
    </location>
</feature>
<dbReference type="EMBL" id="CAMXCT010005334">
    <property type="protein sequence ID" value="CAI4012064.1"/>
    <property type="molecule type" value="Genomic_DNA"/>
</dbReference>
<proteinExistence type="inferred from homology"/>
<comment type="caution">
    <text evidence="5">The sequence shown here is derived from an EMBL/GenBank/DDBJ whole genome shotgun (WGS) entry which is preliminary data.</text>
</comment>
<dbReference type="InterPro" id="IPR017853">
    <property type="entry name" value="GH"/>
</dbReference>
<evidence type="ECO:0000256" key="4">
    <source>
        <dbReference type="SAM" id="MobiDB-lite"/>
    </source>
</evidence>
<dbReference type="Proteomes" id="UP001152797">
    <property type="component" value="Unassembled WGS sequence"/>
</dbReference>
<name>A0A9P1DNB4_9DINO</name>
<evidence type="ECO:0000256" key="1">
    <source>
        <dbReference type="ARBA" id="ARBA00010838"/>
    </source>
</evidence>
<evidence type="ECO:0000313" key="6">
    <source>
        <dbReference type="EMBL" id="CAL1165439.1"/>
    </source>
</evidence>
<feature type="region of interest" description="Disordered" evidence="4">
    <location>
        <begin position="439"/>
        <end position="460"/>
    </location>
</feature>
<dbReference type="GO" id="GO:0005975">
    <property type="term" value="P:carbohydrate metabolic process"/>
    <property type="evidence" value="ECO:0007669"/>
    <property type="project" value="InterPro"/>
</dbReference>
<gene>
    <name evidence="5" type="ORF">C1SCF055_LOCUS37165</name>
</gene>
<reference evidence="6" key="2">
    <citation type="submission" date="2024-04" db="EMBL/GenBank/DDBJ databases">
        <authorList>
            <person name="Chen Y."/>
            <person name="Shah S."/>
            <person name="Dougan E. K."/>
            <person name="Thang M."/>
            <person name="Chan C."/>
        </authorList>
    </citation>
    <scope>NUCLEOTIDE SEQUENCE [LARGE SCALE GENOMIC DNA]</scope>
</reference>
<dbReference type="OrthoDB" id="65569at2759"/>
<evidence type="ECO:0000313" key="5">
    <source>
        <dbReference type="EMBL" id="CAI4012064.1"/>
    </source>
</evidence>
<keyword evidence="2" id="KW-0378">Hydrolase</keyword>
<dbReference type="Pfam" id="PF00232">
    <property type="entry name" value="Glyco_hydro_1"/>
    <property type="match status" value="1"/>
</dbReference>
<dbReference type="PROSITE" id="PS00653">
    <property type="entry name" value="GLYCOSYL_HYDROL_F1_2"/>
    <property type="match status" value="1"/>
</dbReference>
<keyword evidence="3" id="KW-0326">Glycosidase</keyword>
<dbReference type="InterPro" id="IPR033132">
    <property type="entry name" value="GH_1_N_CS"/>
</dbReference>
<evidence type="ECO:0000256" key="2">
    <source>
        <dbReference type="ARBA" id="ARBA00022801"/>
    </source>
</evidence>
<dbReference type="GO" id="GO:0008422">
    <property type="term" value="F:beta-glucosidase activity"/>
    <property type="evidence" value="ECO:0007669"/>
    <property type="project" value="TreeGrafter"/>
</dbReference>
<evidence type="ECO:0000313" key="8">
    <source>
        <dbReference type="Proteomes" id="UP001152797"/>
    </source>
</evidence>
<sequence length="790" mass="87959">MDVMASPSPVPRPVWTRACDGLSWPLSLSSRPKVLGSVPPRHWRPVAALLALRALRRRVAGLVLLAPISTKAEMVEAVEAVELGEKLAPEDWRSFPSNFLWGVATAAFQVEGAVTEGGRGPSIWDTFSHVKGNIDGDATADVACDHFHRYREDIQLVKRLGAKAYRFSISWSRVLPTGRIQGGISAEGLAFYEDLCREALANGIEPVATLYHWDLPEALEREGGWLNRETVEVFADYAALCFQSLGKYVKTWCSINEPWTQCILGYCFGSHAPGRSVAPGVEPYLAGHHMLLAHGRAAEIYRKVRPEGGKIAMVLNTEWAEPQEPNNLEDQAAVERARAFNLDWFAAPLYEGDYPQLMRQRVGQRLPRFTETERKLVRGSNDFFALNCYSARYICEDNFWRNLQNTPAKLRILPFVSEVLVQKLKVALSADAAADPAEVPAAATGGPATPSPQTLPTTSWTKDAGYETSIPLDAELTATGWPVAHYGLGRLLLYIQGRYQPKGGILITEAGAAFDGDSDSAGPRQATYLQRQSVVLRRAMLEGADVRGYIWWTLMDNFEWSYGYSKHFGLYAVDFSRRQARTPRAVVATYQRLSRSNAVDGAVTDAELATCLERPDGRAMPDAFDCRFNAASRLHGQKRVLTQASELEVLVEACRRSGNFEAMTQAAEELAACCREMDPKQPSREARALRLCTRGQLMLRRPKRAIQSAGRAMTLFKELGDSNAADEMRMLFVRAQTLREGMQAAAQDARQAWLLYREHGDPRLLFQAAKNCHDAHHKFDDQNVLLLEKL</sequence>
<dbReference type="Gene3D" id="3.20.20.80">
    <property type="entry name" value="Glycosidases"/>
    <property type="match status" value="2"/>
</dbReference>